<reference evidence="13" key="3">
    <citation type="submission" date="2025-08" db="UniProtKB">
        <authorList>
            <consortium name="RefSeq"/>
        </authorList>
    </citation>
    <scope>IDENTIFICATION</scope>
    <source>
        <strain evidence="13">NI907</strain>
    </source>
</reference>
<feature type="modified residue" description="N6-(pyridoxal phosphate)lysine" evidence="8">
    <location>
        <position position="247"/>
    </location>
</feature>
<evidence type="ECO:0000256" key="11">
    <source>
        <dbReference type="RuleBase" id="RU004517"/>
    </source>
</evidence>
<gene>
    <name evidence="13" type="ORF">PgNI_08319</name>
</gene>
<comment type="similarity">
    <text evidence="2 9">Belongs to the class-IV pyridoxal-phosphate-dependent aminotransferase family.</text>
</comment>
<dbReference type="FunFam" id="3.20.10.10:FF:000004">
    <property type="entry name" value="Branched-chain-amino-acid aminotransferase"/>
    <property type="match status" value="1"/>
</dbReference>
<evidence type="ECO:0000256" key="3">
    <source>
        <dbReference type="ARBA" id="ARBA00022576"/>
    </source>
</evidence>
<dbReference type="GO" id="GO:0009098">
    <property type="term" value="P:L-leucine biosynthetic process"/>
    <property type="evidence" value="ECO:0007669"/>
    <property type="project" value="TreeGrafter"/>
</dbReference>
<dbReference type="Gene3D" id="3.20.10.10">
    <property type="entry name" value="D-amino Acid Aminotransferase, subunit A, domain 2"/>
    <property type="match status" value="1"/>
</dbReference>
<dbReference type="CDD" id="cd01557">
    <property type="entry name" value="BCAT_beta_family"/>
    <property type="match status" value="1"/>
</dbReference>
<evidence type="ECO:0000256" key="4">
    <source>
        <dbReference type="ARBA" id="ARBA00022605"/>
    </source>
</evidence>
<evidence type="ECO:0000256" key="2">
    <source>
        <dbReference type="ARBA" id="ARBA00009320"/>
    </source>
</evidence>
<keyword evidence="5 11" id="KW-0808">Transferase</keyword>
<evidence type="ECO:0000313" key="13">
    <source>
        <dbReference type="RefSeq" id="XP_030979029.1"/>
    </source>
</evidence>
<dbReference type="InterPro" id="IPR018300">
    <property type="entry name" value="Aminotrans_IV_CS"/>
</dbReference>
<name>A0A6P8AVY7_PYRGI</name>
<organism evidence="12 13">
    <name type="scientific">Pyricularia grisea</name>
    <name type="common">Crabgrass-specific blast fungus</name>
    <name type="synonym">Magnaporthe grisea</name>
    <dbReference type="NCBI Taxonomy" id="148305"/>
    <lineage>
        <taxon>Eukaryota</taxon>
        <taxon>Fungi</taxon>
        <taxon>Dikarya</taxon>
        <taxon>Ascomycota</taxon>
        <taxon>Pezizomycotina</taxon>
        <taxon>Sordariomycetes</taxon>
        <taxon>Sordariomycetidae</taxon>
        <taxon>Magnaporthales</taxon>
        <taxon>Pyriculariaceae</taxon>
        <taxon>Pyricularia</taxon>
    </lineage>
</organism>
<dbReference type="Proteomes" id="UP000515153">
    <property type="component" value="Chromosome V"/>
</dbReference>
<dbReference type="InterPro" id="IPR005786">
    <property type="entry name" value="B_amino_transII"/>
</dbReference>
<dbReference type="Gene3D" id="3.30.470.10">
    <property type="match status" value="1"/>
</dbReference>
<dbReference type="PIRSF" id="PIRSF006468">
    <property type="entry name" value="BCAT1"/>
    <property type="match status" value="1"/>
</dbReference>
<evidence type="ECO:0000256" key="9">
    <source>
        <dbReference type="RuleBase" id="RU004106"/>
    </source>
</evidence>
<evidence type="ECO:0000256" key="1">
    <source>
        <dbReference type="ARBA" id="ARBA00001933"/>
    </source>
</evidence>
<dbReference type="AlphaFoldDB" id="A0A6P8AVY7"/>
<dbReference type="FunFam" id="3.30.470.10:FF:000012">
    <property type="entry name" value="Branched-chain-amino-acid aminotransferase"/>
    <property type="match status" value="1"/>
</dbReference>
<evidence type="ECO:0000256" key="5">
    <source>
        <dbReference type="ARBA" id="ARBA00022679"/>
    </source>
</evidence>
<dbReference type="EC" id="2.6.1.42" evidence="11"/>
<dbReference type="InterPro" id="IPR043132">
    <property type="entry name" value="BCAT-like_C"/>
</dbReference>
<evidence type="ECO:0000256" key="8">
    <source>
        <dbReference type="PIRSR" id="PIRSR006468-1"/>
    </source>
</evidence>
<accession>A0A6P8AVY7</accession>
<dbReference type="GO" id="GO:0005739">
    <property type="term" value="C:mitochondrion"/>
    <property type="evidence" value="ECO:0007669"/>
    <property type="project" value="TreeGrafter"/>
</dbReference>
<sequence>MAPPAAISPVSPGTPEPIFTKGGPDTNLTAAAISHKTTPQASEYQELDASKLIYNLTTSPKTLPDYDAAGVASETICTDHMVTATWDASTGWSAPTIKPYGPLSLMPTASVLHYATECFEGLKAYRGYDGKLRLFRPDRNANRMLMSSTRIALPSFPPEALERLIIALMAVDGPKWLPRERPGTLLYLRPTMIGTQSQLGVQAPKQAMLFITASYFPKMDSPPGGMRLHTSPEDMVRAWAGGFGYAKVGANYGPSLLATREAKSRGYHQILWLYGPEGYCTEAGASNFFVIMKNKQTGRLEMITAPLDDRVILGGVTRMSVLELARSRLGDEMDVVERRYTIDEVFEAYAEGRIVESFASGTAYFVCPISLIHHRGKDVTIPMGEEGQGGKYTSQLKQWLKDIMYGKVQHEWGVVVPEEQ</sequence>
<evidence type="ECO:0000313" key="12">
    <source>
        <dbReference type="Proteomes" id="UP000515153"/>
    </source>
</evidence>
<keyword evidence="12" id="KW-1185">Reference proteome</keyword>
<keyword evidence="7 11" id="KW-0100">Branched-chain amino acid biosynthesis</keyword>
<evidence type="ECO:0000256" key="6">
    <source>
        <dbReference type="ARBA" id="ARBA00022898"/>
    </source>
</evidence>
<evidence type="ECO:0000256" key="10">
    <source>
        <dbReference type="RuleBase" id="RU004516"/>
    </source>
</evidence>
<dbReference type="RefSeq" id="XP_030979029.1">
    <property type="nucleotide sequence ID" value="XM_031128317.1"/>
</dbReference>
<reference evidence="13" key="2">
    <citation type="submission" date="2019-10" db="EMBL/GenBank/DDBJ databases">
        <authorList>
            <consortium name="NCBI Genome Project"/>
        </authorList>
    </citation>
    <scope>NUCLEOTIDE SEQUENCE</scope>
    <source>
        <strain evidence="13">NI907</strain>
    </source>
</reference>
<dbReference type="InterPro" id="IPR043131">
    <property type="entry name" value="BCAT-like_N"/>
</dbReference>
<keyword evidence="6 10" id="KW-0663">Pyridoxal phosphate</keyword>
<dbReference type="GO" id="GO:0004084">
    <property type="term" value="F:branched-chain-amino-acid transaminase activity"/>
    <property type="evidence" value="ECO:0007669"/>
    <property type="project" value="UniProtKB-EC"/>
</dbReference>
<keyword evidence="3 11" id="KW-0032">Aminotransferase</keyword>
<dbReference type="Pfam" id="PF01063">
    <property type="entry name" value="Aminotran_4"/>
    <property type="match status" value="1"/>
</dbReference>
<dbReference type="OrthoDB" id="1732691at2759"/>
<comment type="catalytic activity">
    <reaction evidence="11">
        <text>L-isoleucine + 2-oxoglutarate = (S)-3-methyl-2-oxopentanoate + L-glutamate</text>
        <dbReference type="Rhea" id="RHEA:24801"/>
        <dbReference type="ChEBI" id="CHEBI:16810"/>
        <dbReference type="ChEBI" id="CHEBI:29985"/>
        <dbReference type="ChEBI" id="CHEBI:35146"/>
        <dbReference type="ChEBI" id="CHEBI:58045"/>
        <dbReference type="EC" id="2.6.1.42"/>
    </reaction>
</comment>
<comment type="catalytic activity">
    <reaction evidence="11">
        <text>L-valine + 2-oxoglutarate = 3-methyl-2-oxobutanoate + L-glutamate</text>
        <dbReference type="Rhea" id="RHEA:24813"/>
        <dbReference type="ChEBI" id="CHEBI:11851"/>
        <dbReference type="ChEBI" id="CHEBI:16810"/>
        <dbReference type="ChEBI" id="CHEBI:29985"/>
        <dbReference type="ChEBI" id="CHEBI:57762"/>
        <dbReference type="EC" id="2.6.1.42"/>
    </reaction>
</comment>
<dbReference type="GO" id="GO:0009099">
    <property type="term" value="P:L-valine biosynthetic process"/>
    <property type="evidence" value="ECO:0007669"/>
    <property type="project" value="TreeGrafter"/>
</dbReference>
<dbReference type="PROSITE" id="PS00770">
    <property type="entry name" value="AA_TRANSFER_CLASS_4"/>
    <property type="match status" value="1"/>
</dbReference>
<dbReference type="KEGG" id="pgri:PgNI_08319"/>
<dbReference type="PANTHER" id="PTHR11825">
    <property type="entry name" value="SUBGROUP IIII AMINOTRANSFERASE"/>
    <property type="match status" value="1"/>
</dbReference>
<protein>
    <recommendedName>
        <fullName evidence="11">Branched-chain-amino-acid aminotransferase</fullName>
        <ecNumber evidence="11">2.6.1.42</ecNumber>
    </recommendedName>
</protein>
<reference evidence="12 13" key="1">
    <citation type="journal article" date="2019" name="Mol. Biol. Evol.">
        <title>Blast fungal genomes show frequent chromosomal changes, gene gains and losses, and effector gene turnover.</title>
        <authorList>
            <person name="Gomez Luciano L.B."/>
            <person name="Jason Tsai I."/>
            <person name="Chuma I."/>
            <person name="Tosa Y."/>
            <person name="Chen Y.H."/>
            <person name="Li J.Y."/>
            <person name="Li M.Y."/>
            <person name="Jade Lu M.Y."/>
            <person name="Nakayashiki H."/>
            <person name="Li W.H."/>
        </authorList>
    </citation>
    <scope>NUCLEOTIDE SEQUENCE [LARGE SCALE GENOMIC DNA]</scope>
    <source>
        <strain evidence="12 13">NI907</strain>
    </source>
</reference>
<dbReference type="PANTHER" id="PTHR11825:SF69">
    <property type="entry name" value="BRANCHED-CHAIN-AMINO-ACID AMINOTRANSFERASE"/>
    <property type="match status" value="1"/>
</dbReference>
<dbReference type="GeneID" id="41963226"/>
<evidence type="ECO:0000256" key="7">
    <source>
        <dbReference type="ARBA" id="ARBA00023304"/>
    </source>
</evidence>
<comment type="catalytic activity">
    <reaction evidence="11">
        <text>L-leucine + 2-oxoglutarate = 4-methyl-2-oxopentanoate + L-glutamate</text>
        <dbReference type="Rhea" id="RHEA:18321"/>
        <dbReference type="ChEBI" id="CHEBI:16810"/>
        <dbReference type="ChEBI" id="CHEBI:17865"/>
        <dbReference type="ChEBI" id="CHEBI:29985"/>
        <dbReference type="ChEBI" id="CHEBI:57427"/>
        <dbReference type="EC" id="2.6.1.42"/>
    </reaction>
</comment>
<dbReference type="InterPro" id="IPR036038">
    <property type="entry name" value="Aminotransferase-like"/>
</dbReference>
<dbReference type="InterPro" id="IPR001544">
    <property type="entry name" value="Aminotrans_IV"/>
</dbReference>
<proteinExistence type="inferred from homology"/>
<comment type="cofactor">
    <cofactor evidence="1 10">
        <name>pyridoxal 5'-phosphate</name>
        <dbReference type="ChEBI" id="CHEBI:597326"/>
    </cofactor>
</comment>
<dbReference type="SUPFAM" id="SSF56752">
    <property type="entry name" value="D-aminoacid aminotransferase-like PLP-dependent enzymes"/>
    <property type="match status" value="1"/>
</dbReference>
<keyword evidence="4 11" id="KW-0028">Amino-acid biosynthesis</keyword>
<dbReference type="InterPro" id="IPR033939">
    <property type="entry name" value="BCAT_family"/>
</dbReference>